<dbReference type="InterPro" id="IPR036105">
    <property type="entry name" value="DiNase_FeMo-co_biosyn_sf"/>
</dbReference>
<evidence type="ECO:0000256" key="10">
    <source>
        <dbReference type="ARBA" id="ARBA00023014"/>
    </source>
</evidence>
<protein>
    <recommendedName>
        <fullName evidence="5">FeMo cofactor biosynthesis protein NifB</fullName>
    </recommendedName>
    <alternativeName>
        <fullName evidence="14">Nitrogenase cofactor maturase NifB</fullName>
    </alternativeName>
    <alternativeName>
        <fullName evidence="13">Radical SAM assemblase NifB</fullName>
    </alternativeName>
</protein>
<dbReference type="GO" id="GO:0016829">
    <property type="term" value="F:lyase activity"/>
    <property type="evidence" value="ECO:0007669"/>
    <property type="project" value="UniProtKB-KW"/>
</dbReference>
<evidence type="ECO:0000256" key="5">
    <source>
        <dbReference type="ARBA" id="ARBA00021702"/>
    </source>
</evidence>
<dbReference type="GO" id="GO:0051539">
    <property type="term" value="F:4 iron, 4 sulfur cluster binding"/>
    <property type="evidence" value="ECO:0007669"/>
    <property type="project" value="UniProtKB-KW"/>
</dbReference>
<evidence type="ECO:0000256" key="14">
    <source>
        <dbReference type="ARBA" id="ARBA00032102"/>
    </source>
</evidence>
<dbReference type="Pfam" id="PF02579">
    <property type="entry name" value="Nitro_FeMo-Co"/>
    <property type="match status" value="1"/>
</dbReference>
<dbReference type="InterPro" id="IPR007197">
    <property type="entry name" value="rSAM"/>
</dbReference>
<evidence type="ECO:0000256" key="2">
    <source>
        <dbReference type="ARBA" id="ARBA00003522"/>
    </source>
</evidence>
<evidence type="ECO:0000256" key="7">
    <source>
        <dbReference type="ARBA" id="ARBA00022691"/>
    </source>
</evidence>
<feature type="domain" description="Radical SAM core" evidence="15">
    <location>
        <begin position="21"/>
        <end position="266"/>
    </location>
</feature>
<keyword evidence="9" id="KW-0408">Iron</keyword>
<dbReference type="PANTHER" id="PTHR43787:SF13">
    <property type="entry name" value="FEMO COFACTOR BIOSYNTHESIS PROTEIN NIFB"/>
    <property type="match status" value="1"/>
</dbReference>
<dbReference type="SFLD" id="SFLDS00029">
    <property type="entry name" value="Radical_SAM"/>
    <property type="match status" value="1"/>
</dbReference>
<dbReference type="EMBL" id="FR695864">
    <property type="protein sequence ID" value="CBX26822.1"/>
    <property type="molecule type" value="Genomic_DNA"/>
</dbReference>
<dbReference type="InterPro" id="IPR003731">
    <property type="entry name" value="Di-Nase_FeMo-co_biosynth"/>
</dbReference>
<dbReference type="SUPFAM" id="SSF53146">
    <property type="entry name" value="Nitrogenase accessory factor-like"/>
    <property type="match status" value="1"/>
</dbReference>
<name>E1Y8C8_9BACT</name>
<keyword evidence="11" id="KW-0535">Nitrogen fixation</keyword>
<comment type="pathway">
    <text evidence="3">Cofactor biosynthesis; Fe-Mo cofactor biosynthesis.</text>
</comment>
<dbReference type="UniPathway" id="UPA00782"/>
<sequence length="424" mass="46957">MTIKEQLMNLDAHPCFNKEVKHKFGRVHLPVAPKCNIKCNYCNRKYDCLNESRPGVTSAVLSPLQAVDYLKRVLIKEPRITVAGIAGPGDPFANPEETMETLRLINKQFPDIILCLATNGMGLLPYIDELSGLNLTHVTITVNALDPVIGGKIYSWARDGKVLYRKEKAAEKLIERQLESIKKLKEKNITVKINSIIVPGINDEHIIEIAKEMRHLKVDIMNAIAMFPSPGSEFETIKEPGNGLVSRIREEAGKYVSQMKHCTRCRADAVGLLGEDRIVEFQGCLSECTAIKEKDNENKPYVAVASMEGTLVNMHLGEADRFMIYGKSFDGYKLVDIRYAPKPGGGDDRWNQLKDTVKDCRAILTSALGDRPKQILELAGILPIEMEGFIDEGLDAVFEGGDLSKFKSRKFNPSGCGGTGMGCG</sequence>
<keyword evidence="7" id="KW-0949">S-adenosyl-L-methionine</keyword>
<gene>
    <name evidence="16" type="ORF">N47_A08510</name>
</gene>
<evidence type="ECO:0000256" key="8">
    <source>
        <dbReference type="ARBA" id="ARBA00022723"/>
    </source>
</evidence>
<evidence type="ECO:0000256" key="3">
    <source>
        <dbReference type="ARBA" id="ARBA00005155"/>
    </source>
</evidence>
<dbReference type="SUPFAM" id="SSF102114">
    <property type="entry name" value="Radical SAM enzymes"/>
    <property type="match status" value="1"/>
</dbReference>
<dbReference type="CDD" id="cd01335">
    <property type="entry name" value="Radical_SAM"/>
    <property type="match status" value="1"/>
</dbReference>
<evidence type="ECO:0000256" key="1">
    <source>
        <dbReference type="ARBA" id="ARBA00001966"/>
    </source>
</evidence>
<evidence type="ECO:0000256" key="11">
    <source>
        <dbReference type="ARBA" id="ARBA00023231"/>
    </source>
</evidence>
<accession>E1Y8C8</accession>
<keyword evidence="6" id="KW-0004">4Fe-4S</keyword>
<evidence type="ECO:0000256" key="6">
    <source>
        <dbReference type="ARBA" id="ARBA00022485"/>
    </source>
</evidence>
<dbReference type="GO" id="GO:0046872">
    <property type="term" value="F:metal ion binding"/>
    <property type="evidence" value="ECO:0007669"/>
    <property type="project" value="UniProtKB-KW"/>
</dbReference>
<evidence type="ECO:0000313" key="16">
    <source>
        <dbReference type="EMBL" id="CBX26822.1"/>
    </source>
</evidence>
<evidence type="ECO:0000256" key="9">
    <source>
        <dbReference type="ARBA" id="ARBA00023004"/>
    </source>
</evidence>
<keyword evidence="8" id="KW-0479">Metal-binding</keyword>
<keyword evidence="12" id="KW-0456">Lyase</keyword>
<dbReference type="Gene3D" id="3.20.20.70">
    <property type="entry name" value="Aldolase class I"/>
    <property type="match status" value="1"/>
</dbReference>
<proteinExistence type="inferred from homology"/>
<dbReference type="InterPro" id="IPR006638">
    <property type="entry name" value="Elp3/MiaA/NifB-like_rSAM"/>
</dbReference>
<comment type="function">
    <text evidence="2">Involved in the biosynthesis of the iron-molybdenum cofactor (FeMo-co or M-cluster) found in the dinitrogenase enzyme of the nitrogenase complex in nitrogen-fixing microorganisms. NifB catalyzes the crucial step of radical SAM-dependent carbide insertion that occurs concomitant with the insertion of a 9th sulfur and the rearrangement/coupling of two [4Fe-4S] clusters into a [8Fe-9S-C] cluster, the precursor to the M-cluster.</text>
</comment>
<evidence type="ECO:0000256" key="4">
    <source>
        <dbReference type="ARBA" id="ARBA00006804"/>
    </source>
</evidence>
<dbReference type="PANTHER" id="PTHR43787">
    <property type="entry name" value="FEMO COFACTOR BIOSYNTHESIS PROTEIN NIFB-RELATED"/>
    <property type="match status" value="1"/>
</dbReference>
<dbReference type="Gene3D" id="3.30.420.130">
    <property type="entry name" value="Dinitrogenase iron-molybdenum cofactor biosynthesis domain"/>
    <property type="match status" value="1"/>
</dbReference>
<organism evidence="16">
    <name type="scientific">uncultured Desulfobacterium sp</name>
    <dbReference type="NCBI Taxonomy" id="201089"/>
    <lineage>
        <taxon>Bacteria</taxon>
        <taxon>Pseudomonadati</taxon>
        <taxon>Thermodesulfobacteriota</taxon>
        <taxon>Desulfobacteria</taxon>
        <taxon>Desulfobacterales</taxon>
        <taxon>Desulfobacteriaceae</taxon>
        <taxon>Desulfobacterium</taxon>
        <taxon>environmental samples</taxon>
    </lineage>
</organism>
<dbReference type="SFLD" id="SFLDG01068">
    <property type="entry name" value="FeMo_cofactor_biosynthesis_pro"/>
    <property type="match status" value="1"/>
</dbReference>
<dbReference type="AlphaFoldDB" id="E1Y8C8"/>
<dbReference type="PROSITE" id="PS51918">
    <property type="entry name" value="RADICAL_SAM"/>
    <property type="match status" value="1"/>
</dbReference>
<comment type="similarity">
    <text evidence="4">Belongs to the radical SAM superfamily. NifB family.</text>
</comment>
<comment type="cofactor">
    <cofactor evidence="1">
        <name>[4Fe-4S] cluster</name>
        <dbReference type="ChEBI" id="CHEBI:49883"/>
    </cofactor>
</comment>
<keyword evidence="10" id="KW-0411">Iron-sulfur</keyword>
<reference evidence="16" key="1">
    <citation type="journal article" date="2011" name="Environ. Microbiol.">
        <title>Genomic insights into the metabolic potential of the polycyclic aromatic hydrocarbon degrading sulfate-reducing Deltaproteobacterium N47.</title>
        <authorList>
            <person name="Bergmann F."/>
            <person name="Selesi D."/>
            <person name="Weinmaier T."/>
            <person name="Tischler P."/>
            <person name="Rattei T."/>
            <person name="Meckenstock R.U."/>
        </authorList>
    </citation>
    <scope>NUCLEOTIDE SEQUENCE</scope>
</reference>
<dbReference type="Pfam" id="PF04055">
    <property type="entry name" value="Radical_SAM"/>
    <property type="match status" value="1"/>
</dbReference>
<dbReference type="SMART" id="SM00729">
    <property type="entry name" value="Elp3"/>
    <property type="match status" value="1"/>
</dbReference>
<evidence type="ECO:0000256" key="12">
    <source>
        <dbReference type="ARBA" id="ARBA00023239"/>
    </source>
</evidence>
<evidence type="ECO:0000256" key="13">
    <source>
        <dbReference type="ARBA" id="ARBA00030926"/>
    </source>
</evidence>
<dbReference type="InterPro" id="IPR013785">
    <property type="entry name" value="Aldolase_TIM"/>
</dbReference>
<dbReference type="SFLD" id="SFLDG01067">
    <property type="entry name" value="SPASM/twitch_domain_containing"/>
    <property type="match status" value="1"/>
</dbReference>
<dbReference type="InterPro" id="IPR058240">
    <property type="entry name" value="rSAM_sf"/>
</dbReference>
<evidence type="ECO:0000259" key="15">
    <source>
        <dbReference type="PROSITE" id="PS51918"/>
    </source>
</evidence>
<dbReference type="SFLD" id="SFLDF00281">
    <property type="entry name" value="FeMo_cofactor_biosynthesis_pro"/>
    <property type="match status" value="1"/>
</dbReference>